<accession>A0A2T0SI32</accession>
<sequence length="65" mass="6744">MSVATETEVPVAVPPMVISRMPGTTKTRYSARPPPSPAPSEPPKTKTNSSRKITGIPASITVIAG</sequence>
<organism evidence="2 3">
    <name type="scientific">Pseudosporangium ferrugineum</name>
    <dbReference type="NCBI Taxonomy" id="439699"/>
    <lineage>
        <taxon>Bacteria</taxon>
        <taxon>Bacillati</taxon>
        <taxon>Actinomycetota</taxon>
        <taxon>Actinomycetes</taxon>
        <taxon>Micromonosporales</taxon>
        <taxon>Micromonosporaceae</taxon>
        <taxon>Pseudosporangium</taxon>
    </lineage>
</organism>
<evidence type="ECO:0000313" key="2">
    <source>
        <dbReference type="EMBL" id="PRY33078.1"/>
    </source>
</evidence>
<gene>
    <name evidence="2" type="ORF">CLV70_101239</name>
</gene>
<keyword evidence="3" id="KW-1185">Reference proteome</keyword>
<feature type="compositionally biased region" description="Pro residues" evidence="1">
    <location>
        <begin position="32"/>
        <end position="42"/>
    </location>
</feature>
<feature type="region of interest" description="Disordered" evidence="1">
    <location>
        <begin position="1"/>
        <end position="65"/>
    </location>
</feature>
<evidence type="ECO:0000313" key="3">
    <source>
        <dbReference type="Proteomes" id="UP000239209"/>
    </source>
</evidence>
<proteinExistence type="predicted"/>
<reference evidence="2 3" key="1">
    <citation type="submission" date="2018-03" db="EMBL/GenBank/DDBJ databases">
        <title>Genomic Encyclopedia of Archaeal and Bacterial Type Strains, Phase II (KMG-II): from individual species to whole genera.</title>
        <authorList>
            <person name="Goeker M."/>
        </authorList>
    </citation>
    <scope>NUCLEOTIDE SEQUENCE [LARGE SCALE GENOMIC DNA]</scope>
    <source>
        <strain evidence="2 3">DSM 45348</strain>
    </source>
</reference>
<dbReference type="RefSeq" id="WP_342750343.1">
    <property type="nucleotide sequence ID" value="NZ_PVZG01000001.1"/>
</dbReference>
<dbReference type="EMBL" id="PVZG01000001">
    <property type="protein sequence ID" value="PRY33078.1"/>
    <property type="molecule type" value="Genomic_DNA"/>
</dbReference>
<protein>
    <submittedName>
        <fullName evidence="2">Uncharacterized protein</fullName>
    </submittedName>
</protein>
<dbReference type="AlphaFoldDB" id="A0A2T0SI32"/>
<evidence type="ECO:0000256" key="1">
    <source>
        <dbReference type="SAM" id="MobiDB-lite"/>
    </source>
</evidence>
<name>A0A2T0SI32_9ACTN</name>
<dbReference type="Proteomes" id="UP000239209">
    <property type="component" value="Unassembled WGS sequence"/>
</dbReference>
<comment type="caution">
    <text evidence="2">The sequence shown here is derived from an EMBL/GenBank/DDBJ whole genome shotgun (WGS) entry which is preliminary data.</text>
</comment>